<feature type="transmembrane region" description="Helical" evidence="1">
    <location>
        <begin position="146"/>
        <end position="171"/>
    </location>
</feature>
<reference evidence="2" key="1">
    <citation type="submission" date="2021-06" db="EMBL/GenBank/DDBJ databases">
        <authorList>
            <person name="Huq M.A."/>
        </authorList>
    </citation>
    <scope>NUCLEOTIDE SEQUENCE</scope>
    <source>
        <strain evidence="2">MAH-26</strain>
    </source>
</reference>
<keyword evidence="1" id="KW-0812">Transmembrane</keyword>
<evidence type="ECO:0000313" key="3">
    <source>
        <dbReference type="Proteomes" id="UP000812270"/>
    </source>
</evidence>
<feature type="transmembrane region" description="Helical" evidence="1">
    <location>
        <begin position="256"/>
        <end position="275"/>
    </location>
</feature>
<evidence type="ECO:0008006" key="4">
    <source>
        <dbReference type="Google" id="ProtNLM"/>
    </source>
</evidence>
<evidence type="ECO:0000256" key="1">
    <source>
        <dbReference type="SAM" id="Phobius"/>
    </source>
</evidence>
<dbReference type="Proteomes" id="UP000812270">
    <property type="component" value="Unassembled WGS sequence"/>
</dbReference>
<feature type="transmembrane region" description="Helical" evidence="1">
    <location>
        <begin position="12"/>
        <end position="30"/>
    </location>
</feature>
<proteinExistence type="predicted"/>
<feature type="transmembrane region" description="Helical" evidence="1">
    <location>
        <begin position="222"/>
        <end position="244"/>
    </location>
</feature>
<feature type="transmembrane region" description="Helical" evidence="1">
    <location>
        <begin position="108"/>
        <end position="126"/>
    </location>
</feature>
<dbReference type="EMBL" id="JAHSPG010000016">
    <property type="protein sequence ID" value="MBV4359805.1"/>
    <property type="molecule type" value="Genomic_DNA"/>
</dbReference>
<feature type="transmembrane region" description="Helical" evidence="1">
    <location>
        <begin position="180"/>
        <end position="202"/>
    </location>
</feature>
<dbReference type="RefSeq" id="WP_217794068.1">
    <property type="nucleotide sequence ID" value="NZ_JAHSPG010000016.1"/>
</dbReference>
<evidence type="ECO:0000313" key="2">
    <source>
        <dbReference type="EMBL" id="MBV4359805.1"/>
    </source>
</evidence>
<organism evidence="2 3">
    <name type="scientific">Pinibacter aurantiacus</name>
    <dbReference type="NCBI Taxonomy" id="2851599"/>
    <lineage>
        <taxon>Bacteria</taxon>
        <taxon>Pseudomonadati</taxon>
        <taxon>Bacteroidota</taxon>
        <taxon>Chitinophagia</taxon>
        <taxon>Chitinophagales</taxon>
        <taxon>Chitinophagaceae</taxon>
        <taxon>Pinibacter</taxon>
    </lineage>
</organism>
<sequence length="329" mass="38222">MVGVFKQNNLGNAFFLLLYALVIKFPMFIHGQYAVQLEGDNYIYHLVLKFLNPLTSSAPVLFPIIAFIFLFAQSTLINRLCNNLKLFPRPNYLVGMSYLLITSLVKEWSYFSAPLLINFLLIWIWYLTNTWYNSNQPKTNIFNTSILVGILPLIYSPSIAFILVLVLALLITRPFRLTEWFIAILGLITPYYFLFVILYLVNKWQWQKLISPIHFYLPKLTTSLWITGGIVLLVVPFLIGAFYVQNNLNKMLIQVRKTWSLLLVLLVVSLMIILINPGTGYQHWLMITIPLATFHAAVYYFSNSKFFALILHWFIFAFVILLQYNGLFS</sequence>
<protein>
    <recommendedName>
        <fullName evidence="4">Beta-carotene 15,15'-monooxygenase</fullName>
    </recommendedName>
</protein>
<keyword evidence="1" id="KW-1133">Transmembrane helix</keyword>
<gene>
    <name evidence="2" type="ORF">KTO63_21755</name>
</gene>
<keyword evidence="3" id="KW-1185">Reference proteome</keyword>
<feature type="transmembrane region" description="Helical" evidence="1">
    <location>
        <begin position="50"/>
        <end position="72"/>
    </location>
</feature>
<name>A0A9E2W4I7_9BACT</name>
<keyword evidence="1" id="KW-0472">Membrane</keyword>
<accession>A0A9E2W4I7</accession>
<feature type="transmembrane region" description="Helical" evidence="1">
    <location>
        <begin position="306"/>
        <end position="324"/>
    </location>
</feature>
<dbReference type="AlphaFoldDB" id="A0A9E2W4I7"/>
<feature type="transmembrane region" description="Helical" evidence="1">
    <location>
        <begin position="281"/>
        <end position="301"/>
    </location>
</feature>
<comment type="caution">
    <text evidence="2">The sequence shown here is derived from an EMBL/GenBank/DDBJ whole genome shotgun (WGS) entry which is preliminary data.</text>
</comment>